<protein>
    <submittedName>
        <fullName evidence="2">Uncharacterized protein</fullName>
    </submittedName>
</protein>
<dbReference type="PANTHER" id="PTHR31267">
    <property type="entry name" value="DENTIN SIALOPHOSPHOPROTEIN-LIKE PROTEIN"/>
    <property type="match status" value="1"/>
</dbReference>
<evidence type="ECO:0000256" key="1">
    <source>
        <dbReference type="SAM" id="MobiDB-lite"/>
    </source>
</evidence>
<dbReference type="Gramene" id="Psat02G0307100-T1">
    <property type="protein sequence ID" value="KAI5436811.1"/>
    <property type="gene ID" value="KIW84_023071"/>
</dbReference>
<accession>A0A9D4YC25</accession>
<dbReference type="EMBL" id="JAMSHJ010000002">
    <property type="protein sequence ID" value="KAI5436811.1"/>
    <property type="molecule type" value="Genomic_DNA"/>
</dbReference>
<dbReference type="AlphaFoldDB" id="A0A9D4YC25"/>
<gene>
    <name evidence="2" type="ORF">KIW84_023071</name>
</gene>
<reference evidence="2 3" key="1">
    <citation type="journal article" date="2022" name="Nat. Genet.">
        <title>Improved pea reference genome and pan-genome highlight genomic features and evolutionary characteristics.</title>
        <authorList>
            <person name="Yang T."/>
            <person name="Liu R."/>
            <person name="Luo Y."/>
            <person name="Hu S."/>
            <person name="Wang D."/>
            <person name="Wang C."/>
            <person name="Pandey M.K."/>
            <person name="Ge S."/>
            <person name="Xu Q."/>
            <person name="Li N."/>
            <person name="Li G."/>
            <person name="Huang Y."/>
            <person name="Saxena R.K."/>
            <person name="Ji Y."/>
            <person name="Li M."/>
            <person name="Yan X."/>
            <person name="He Y."/>
            <person name="Liu Y."/>
            <person name="Wang X."/>
            <person name="Xiang C."/>
            <person name="Varshney R.K."/>
            <person name="Ding H."/>
            <person name="Gao S."/>
            <person name="Zong X."/>
        </authorList>
    </citation>
    <scope>NUCLEOTIDE SEQUENCE [LARGE SCALE GENOMIC DNA]</scope>
    <source>
        <strain evidence="2 3">cv. Zhongwan 6</strain>
    </source>
</reference>
<feature type="compositionally biased region" description="Polar residues" evidence="1">
    <location>
        <begin position="65"/>
        <end position="120"/>
    </location>
</feature>
<feature type="compositionally biased region" description="Polar residues" evidence="1">
    <location>
        <begin position="145"/>
        <end position="169"/>
    </location>
</feature>
<name>A0A9D4YC25_PEA</name>
<sequence length="169" mass="18618">MMQIQFLDKIFKENMFGSVVPGINSGLNMENLQQMNSEQRDVPMEDFHARNSGFNMLDGSDSFSGFPSLQSGSRSALMQSAVAETSSSEVGPLPSDSSKQQSVWPDDNLQSVPHINSKPITRQDELSRPNSTVNYYGLPGFHQPSADTAQEQHNSLHADSSQRSIPQIT</sequence>
<evidence type="ECO:0000313" key="2">
    <source>
        <dbReference type="EMBL" id="KAI5436811.1"/>
    </source>
</evidence>
<evidence type="ECO:0000313" key="3">
    <source>
        <dbReference type="Proteomes" id="UP001058974"/>
    </source>
</evidence>
<comment type="caution">
    <text evidence="2">The sequence shown here is derived from an EMBL/GenBank/DDBJ whole genome shotgun (WGS) entry which is preliminary data.</text>
</comment>
<dbReference type="Proteomes" id="UP001058974">
    <property type="component" value="Chromosome 2"/>
</dbReference>
<proteinExistence type="predicted"/>
<keyword evidence="3" id="KW-1185">Reference proteome</keyword>
<feature type="region of interest" description="Disordered" evidence="1">
    <location>
        <begin position="65"/>
        <end position="169"/>
    </location>
</feature>
<organism evidence="2 3">
    <name type="scientific">Pisum sativum</name>
    <name type="common">Garden pea</name>
    <name type="synonym">Lathyrus oleraceus</name>
    <dbReference type="NCBI Taxonomy" id="3888"/>
    <lineage>
        <taxon>Eukaryota</taxon>
        <taxon>Viridiplantae</taxon>
        <taxon>Streptophyta</taxon>
        <taxon>Embryophyta</taxon>
        <taxon>Tracheophyta</taxon>
        <taxon>Spermatophyta</taxon>
        <taxon>Magnoliopsida</taxon>
        <taxon>eudicotyledons</taxon>
        <taxon>Gunneridae</taxon>
        <taxon>Pentapetalae</taxon>
        <taxon>rosids</taxon>
        <taxon>fabids</taxon>
        <taxon>Fabales</taxon>
        <taxon>Fabaceae</taxon>
        <taxon>Papilionoideae</taxon>
        <taxon>50 kb inversion clade</taxon>
        <taxon>NPAAA clade</taxon>
        <taxon>Hologalegina</taxon>
        <taxon>IRL clade</taxon>
        <taxon>Fabeae</taxon>
        <taxon>Lathyrus</taxon>
    </lineage>
</organism>
<dbReference type="PANTHER" id="PTHR31267:SF10">
    <property type="entry name" value="SIALOPHOSPHOPROTEIN-LIKE PROTEIN, PUTATIVE-RELATED"/>
    <property type="match status" value="1"/>
</dbReference>